<keyword evidence="4" id="KW-1185">Reference proteome</keyword>
<evidence type="ECO:0000313" key="3">
    <source>
        <dbReference type="EMBL" id="CAK0902410.1"/>
    </source>
</evidence>
<dbReference type="InterPro" id="IPR014722">
    <property type="entry name" value="Rib_uL2_dom2"/>
</dbReference>
<feature type="compositionally biased region" description="Basic and acidic residues" evidence="1">
    <location>
        <begin position="10"/>
        <end position="22"/>
    </location>
</feature>
<accession>A0ABN9XR42</accession>
<dbReference type="EMBL" id="CAUYUJ010021064">
    <property type="protein sequence ID" value="CAK0902410.1"/>
    <property type="molecule type" value="Genomic_DNA"/>
</dbReference>
<feature type="region of interest" description="Disordered" evidence="1">
    <location>
        <begin position="280"/>
        <end position="311"/>
    </location>
</feature>
<organism evidence="3 4">
    <name type="scientific">Prorocentrum cordatum</name>
    <dbReference type="NCBI Taxonomy" id="2364126"/>
    <lineage>
        <taxon>Eukaryota</taxon>
        <taxon>Sar</taxon>
        <taxon>Alveolata</taxon>
        <taxon>Dinophyceae</taxon>
        <taxon>Prorocentrales</taxon>
        <taxon>Prorocentraceae</taxon>
        <taxon>Prorocentrum</taxon>
    </lineage>
</organism>
<feature type="region of interest" description="Disordered" evidence="1">
    <location>
        <begin position="1"/>
        <end position="94"/>
    </location>
</feature>
<feature type="non-terminal residue" evidence="3">
    <location>
        <position position="311"/>
    </location>
</feature>
<feature type="compositionally biased region" description="Basic and acidic residues" evidence="1">
    <location>
        <begin position="85"/>
        <end position="94"/>
    </location>
</feature>
<protein>
    <recommendedName>
        <fullName evidence="2">Translation initiation factor 5A-like N-terminal domain-containing protein</fullName>
    </recommendedName>
</protein>
<dbReference type="Proteomes" id="UP001189429">
    <property type="component" value="Unassembled WGS sequence"/>
</dbReference>
<evidence type="ECO:0000313" key="4">
    <source>
        <dbReference type="Proteomes" id="UP001189429"/>
    </source>
</evidence>
<proteinExistence type="predicted"/>
<reference evidence="3" key="1">
    <citation type="submission" date="2023-10" db="EMBL/GenBank/DDBJ databases">
        <authorList>
            <person name="Chen Y."/>
            <person name="Shah S."/>
            <person name="Dougan E. K."/>
            <person name="Thang M."/>
            <person name="Chan C."/>
        </authorList>
    </citation>
    <scope>NUCLEOTIDE SEQUENCE [LARGE SCALE GENOMIC DNA]</scope>
</reference>
<sequence>MPQVTLTEEEVSRQEEVRELGARHHSFQRAQPMGEDMMMKDGGKASTETEGLPTVDRRRSRPQRRPRTVSISSEISKHHKKNQKDKKDSKSNINKEKKEATFAVYIGTVGEVTGDSCDLSEVKKVRLLPSLVDERGHVCGAEFCSLGEDSDADENIAANIEHSCASLEEAAPAVLTAKKWGELQISDVVMIKGHPCKVINITAAKKGNNGLGKLKIEGSDIRASLQCEDVKQQRACVEHSALDSEMLMAQLGERAAQLQKHGLLGDGAFETVRSFAKQAVKKEDESEAQPGGFLVDPQPQAVKQVSKMEDQ</sequence>
<name>A0ABN9XR42_9DINO</name>
<feature type="domain" description="Translation initiation factor 5A-like N-terminal" evidence="2">
    <location>
        <begin position="178"/>
        <end position="230"/>
    </location>
</feature>
<gene>
    <name evidence="3" type="ORF">PCOR1329_LOCUS79034</name>
</gene>
<comment type="caution">
    <text evidence="3">The sequence shown here is derived from an EMBL/GenBank/DDBJ whole genome shotgun (WGS) entry which is preliminary data.</text>
</comment>
<dbReference type="Pfam" id="PF21485">
    <property type="entry name" value="IF5A-like_N"/>
    <property type="match status" value="1"/>
</dbReference>
<feature type="compositionally biased region" description="Basic residues" evidence="1">
    <location>
        <begin position="58"/>
        <end position="67"/>
    </location>
</feature>
<evidence type="ECO:0000256" key="1">
    <source>
        <dbReference type="SAM" id="MobiDB-lite"/>
    </source>
</evidence>
<dbReference type="InterPro" id="IPR008991">
    <property type="entry name" value="Translation_prot_SH3-like_sf"/>
</dbReference>
<evidence type="ECO:0000259" key="2">
    <source>
        <dbReference type="Pfam" id="PF21485"/>
    </source>
</evidence>
<dbReference type="SUPFAM" id="SSF50104">
    <property type="entry name" value="Translation proteins SH3-like domain"/>
    <property type="match status" value="1"/>
</dbReference>
<dbReference type="Gene3D" id="2.30.30.30">
    <property type="match status" value="1"/>
</dbReference>
<dbReference type="InterPro" id="IPR048670">
    <property type="entry name" value="IF5A-like_N"/>
</dbReference>